<evidence type="ECO:0000256" key="1">
    <source>
        <dbReference type="SAM" id="MobiDB-lite"/>
    </source>
</evidence>
<dbReference type="Proteomes" id="UP001223743">
    <property type="component" value="Unassembled WGS sequence"/>
</dbReference>
<dbReference type="InterPro" id="IPR019285">
    <property type="entry name" value="DUF2336"/>
</dbReference>
<sequence>MAVSNQQSRDAALLRATTELFVLEANHDADAIRRFEELATHFLARVPAADRAFVAERLSRSADAPASVLRLLGKDVPEVASPVLKRSPALGEFDLLTIIAGTGAPHHRLIATRGDLSALVVGALRLTGDAEVIARLSGYPDVVTETDDTPAEPVAAADMLELPAEQPAFLAPAAEDEPDRILGSHEAVPAAAAEVPADEAATAQSAPIAPDPTSEDEPEFRDPAPGPEAMEIFAAVRALATSFEEIAGDKAGRASRRHLADPLPASAGAFLDLDRAGRLAVLNHLAGRPASSRGAGSVLDADHAFRLALGRARLASLARQRQRDALIRTLAQGLRLEEADVTALLDDPSGEPLVVLLRGIGLSESEAQQVLMFANPVIAQGVESFDRLARLLSETPESVAADLLALWRTGEMPRSKPMEGAASGHQPVFADLEIRRGIHSGDARSAPLSPSGLSDPPERSTFGLRRG</sequence>
<gene>
    <name evidence="2" type="ORF">QO015_001198</name>
</gene>
<organism evidence="2 3">
    <name type="scientific">Kaistia geumhonensis</name>
    <dbReference type="NCBI Taxonomy" id="410839"/>
    <lineage>
        <taxon>Bacteria</taxon>
        <taxon>Pseudomonadati</taxon>
        <taxon>Pseudomonadota</taxon>
        <taxon>Alphaproteobacteria</taxon>
        <taxon>Hyphomicrobiales</taxon>
        <taxon>Kaistiaceae</taxon>
        <taxon>Kaistia</taxon>
    </lineage>
</organism>
<keyword evidence="3" id="KW-1185">Reference proteome</keyword>
<reference evidence="2 3" key="1">
    <citation type="submission" date="2023-07" db="EMBL/GenBank/DDBJ databases">
        <title>Genomic Encyclopedia of Type Strains, Phase IV (KMG-IV): sequencing the most valuable type-strain genomes for metagenomic binning, comparative biology and taxonomic classification.</title>
        <authorList>
            <person name="Goeker M."/>
        </authorList>
    </citation>
    <scope>NUCLEOTIDE SEQUENCE [LARGE SCALE GENOMIC DNA]</scope>
    <source>
        <strain evidence="2 3">B1-1</strain>
    </source>
</reference>
<feature type="region of interest" description="Disordered" evidence="1">
    <location>
        <begin position="440"/>
        <end position="467"/>
    </location>
</feature>
<name>A0ABU0M3R9_9HYPH</name>
<feature type="region of interest" description="Disordered" evidence="1">
    <location>
        <begin position="191"/>
        <end position="226"/>
    </location>
</feature>
<protein>
    <recommendedName>
        <fullName evidence="4">DUF2336 domain-containing protein</fullName>
    </recommendedName>
</protein>
<proteinExistence type="predicted"/>
<feature type="compositionally biased region" description="Low complexity" evidence="1">
    <location>
        <begin position="191"/>
        <end position="203"/>
    </location>
</feature>
<evidence type="ECO:0000313" key="2">
    <source>
        <dbReference type="EMBL" id="MDQ0515585.1"/>
    </source>
</evidence>
<dbReference type="RefSeq" id="WP_266280811.1">
    <property type="nucleotide sequence ID" value="NZ_JAPKNF010000001.1"/>
</dbReference>
<dbReference type="Pfam" id="PF10098">
    <property type="entry name" value="DUF2336"/>
    <property type="match status" value="1"/>
</dbReference>
<dbReference type="EMBL" id="JAUSWJ010000001">
    <property type="protein sequence ID" value="MDQ0515585.1"/>
    <property type="molecule type" value="Genomic_DNA"/>
</dbReference>
<evidence type="ECO:0008006" key="4">
    <source>
        <dbReference type="Google" id="ProtNLM"/>
    </source>
</evidence>
<accession>A0ABU0M3R9</accession>
<comment type="caution">
    <text evidence="2">The sequence shown here is derived from an EMBL/GenBank/DDBJ whole genome shotgun (WGS) entry which is preliminary data.</text>
</comment>
<evidence type="ECO:0000313" key="3">
    <source>
        <dbReference type="Proteomes" id="UP001223743"/>
    </source>
</evidence>